<organism evidence="1 2">
    <name type="scientific">Rickenella mellea</name>
    <dbReference type="NCBI Taxonomy" id="50990"/>
    <lineage>
        <taxon>Eukaryota</taxon>
        <taxon>Fungi</taxon>
        <taxon>Dikarya</taxon>
        <taxon>Basidiomycota</taxon>
        <taxon>Agaricomycotina</taxon>
        <taxon>Agaricomycetes</taxon>
        <taxon>Hymenochaetales</taxon>
        <taxon>Rickenellaceae</taxon>
        <taxon>Rickenella</taxon>
    </lineage>
</organism>
<dbReference type="AlphaFoldDB" id="A0A4Y7QIT4"/>
<proteinExistence type="predicted"/>
<gene>
    <name evidence="1" type="ORF">BD410DRAFT_835943</name>
</gene>
<dbReference type="EMBL" id="ML170160">
    <property type="protein sequence ID" value="TDL26820.1"/>
    <property type="molecule type" value="Genomic_DNA"/>
</dbReference>
<dbReference type="Proteomes" id="UP000294933">
    <property type="component" value="Unassembled WGS sequence"/>
</dbReference>
<sequence>MPHNRRSTSRINQAKAELLKRVTAHRQSTNPFPVQGDKEAVVAWLDAVRAEVDGYTTKHGFADVLQCAITNLCQREKVVAVLRLAKLDDSMPVPMPVPRGPLKPSRHQDNPYYHAAPAGERRAAHYQQILVREREHVPGDTSTIIPFGMTLDTTEFRNHFFGLPDGTYLIASANAYSKTPEAQTRAAENMAAFVTHNILQRQLRDKVRDVMENEARSGLLASALKDVVDYETYASKTPVPIAKAWRWTTCGKCNGVLVALVKNHKHRCMQNDCKAQDITAAHVSGLERLLYPHDILGNATLVPLLQLTPAEFGLTPLSVRDFLQEHIQLLPALHRPLEDIPTELAIFICPSYNINIMLTMCINAGYSYLTTCQADPNRTHEIDRNRPWEPKKFQPIWDEIRHGTKLFVSKCRCEFLGIGTTKLPRHMGAGPYAGPYGQAAWEPVYTYTITSFFKFPRFWARRLLYYGRVEGQAGGLDILAW</sequence>
<reference evidence="1 2" key="1">
    <citation type="submission" date="2018-06" db="EMBL/GenBank/DDBJ databases">
        <title>A transcriptomic atlas of mushroom development highlights an independent origin of complex multicellularity.</title>
        <authorList>
            <consortium name="DOE Joint Genome Institute"/>
            <person name="Krizsan K."/>
            <person name="Almasi E."/>
            <person name="Merenyi Z."/>
            <person name="Sahu N."/>
            <person name="Viragh M."/>
            <person name="Koszo T."/>
            <person name="Mondo S."/>
            <person name="Kiss B."/>
            <person name="Balint B."/>
            <person name="Kues U."/>
            <person name="Barry K."/>
            <person name="Hegedus J.C."/>
            <person name="Henrissat B."/>
            <person name="Johnson J."/>
            <person name="Lipzen A."/>
            <person name="Ohm R."/>
            <person name="Nagy I."/>
            <person name="Pangilinan J."/>
            <person name="Yan J."/>
            <person name="Xiong Y."/>
            <person name="Grigoriev I.V."/>
            <person name="Hibbett D.S."/>
            <person name="Nagy L.G."/>
        </authorList>
    </citation>
    <scope>NUCLEOTIDE SEQUENCE [LARGE SCALE GENOMIC DNA]</scope>
    <source>
        <strain evidence="1 2">SZMC22713</strain>
    </source>
</reference>
<keyword evidence="2" id="KW-1185">Reference proteome</keyword>
<protein>
    <submittedName>
        <fullName evidence="1">Uncharacterized protein</fullName>
    </submittedName>
</protein>
<evidence type="ECO:0000313" key="2">
    <source>
        <dbReference type="Proteomes" id="UP000294933"/>
    </source>
</evidence>
<dbReference type="VEuPathDB" id="FungiDB:BD410DRAFT_835943"/>
<accession>A0A4Y7QIT4</accession>
<name>A0A4Y7QIT4_9AGAM</name>
<evidence type="ECO:0000313" key="1">
    <source>
        <dbReference type="EMBL" id="TDL26820.1"/>
    </source>
</evidence>